<dbReference type="EMBL" id="LAZR01029652">
    <property type="protein sequence ID" value="KKL58938.1"/>
    <property type="molecule type" value="Genomic_DNA"/>
</dbReference>
<gene>
    <name evidence="1" type="ORF">LCGC14_2220330</name>
</gene>
<sequence length="122" mass="14395">MAKIKKGMCWHVWHNQLLSYCPDYDKRVRTIEATKPVHEIKPRLAWMQMVKGKWPDEVVRMAEAHGKACKVYDNKAWEVYDKACEAYNQAMADNKDAIEKLHAEECPNCTWDGKTLHFWQNL</sequence>
<accession>A0A0F9DB55</accession>
<protein>
    <submittedName>
        <fullName evidence="1">Uncharacterized protein</fullName>
    </submittedName>
</protein>
<organism evidence="1">
    <name type="scientific">marine sediment metagenome</name>
    <dbReference type="NCBI Taxonomy" id="412755"/>
    <lineage>
        <taxon>unclassified sequences</taxon>
        <taxon>metagenomes</taxon>
        <taxon>ecological metagenomes</taxon>
    </lineage>
</organism>
<comment type="caution">
    <text evidence="1">The sequence shown here is derived from an EMBL/GenBank/DDBJ whole genome shotgun (WGS) entry which is preliminary data.</text>
</comment>
<proteinExistence type="predicted"/>
<name>A0A0F9DB55_9ZZZZ</name>
<evidence type="ECO:0000313" key="1">
    <source>
        <dbReference type="EMBL" id="KKL58938.1"/>
    </source>
</evidence>
<reference evidence="1" key="1">
    <citation type="journal article" date="2015" name="Nature">
        <title>Complex archaea that bridge the gap between prokaryotes and eukaryotes.</title>
        <authorList>
            <person name="Spang A."/>
            <person name="Saw J.H."/>
            <person name="Jorgensen S.L."/>
            <person name="Zaremba-Niedzwiedzka K."/>
            <person name="Martijn J."/>
            <person name="Lind A.E."/>
            <person name="van Eijk R."/>
            <person name="Schleper C."/>
            <person name="Guy L."/>
            <person name="Ettema T.J."/>
        </authorList>
    </citation>
    <scope>NUCLEOTIDE SEQUENCE</scope>
</reference>
<dbReference type="AlphaFoldDB" id="A0A0F9DB55"/>